<evidence type="ECO:0000313" key="3">
    <source>
        <dbReference type="EMBL" id="OOC62028.1"/>
    </source>
</evidence>
<dbReference type="SUPFAM" id="SSF159234">
    <property type="entry name" value="FomD-like"/>
    <property type="match status" value="1"/>
</dbReference>
<dbReference type="Gene3D" id="2.40.380.10">
    <property type="entry name" value="FomD-like"/>
    <property type="match status" value="1"/>
</dbReference>
<reference evidence="2" key="1">
    <citation type="submission" date="2016-08" db="EMBL/GenBank/DDBJ databases">
        <title>Complete Genome Seqeunce of Paenibacillus sp. nov. IHBB 9852 from high altitute lake of Indian trans-Himalayas.</title>
        <authorList>
            <person name="Kiran S."/>
            <person name="Swarnkar M.K."/>
            <person name="Rana A."/>
            <person name="Tewari R."/>
            <person name="Gulati A."/>
        </authorList>
    </citation>
    <scope>NUCLEOTIDE SEQUENCE [LARGE SCALE GENOMIC DNA]</scope>
    <source>
        <strain evidence="2">IHBB 9852</strain>
    </source>
</reference>
<dbReference type="PANTHER" id="PTHR41271">
    <property type="entry name" value="DUF402 DOMAIN-CONTAINING PROTEIN"/>
    <property type="match status" value="1"/>
</dbReference>
<dbReference type="Proteomes" id="UP000189059">
    <property type="component" value="Unassembled WGS sequence"/>
</dbReference>
<protein>
    <submittedName>
        <fullName evidence="3">DUF402 domain-containing protein</fullName>
    </submittedName>
</protein>
<feature type="domain" description="DUF402" evidence="1">
    <location>
        <begin position="40"/>
        <end position="138"/>
    </location>
</feature>
<evidence type="ECO:0000313" key="4">
    <source>
        <dbReference type="Proteomes" id="UP000189059"/>
    </source>
</evidence>
<dbReference type="OrthoDB" id="2735096at2"/>
<dbReference type="AlphaFoldDB" id="A0A1B2E7B9"/>
<reference evidence="3 4" key="2">
    <citation type="submission" date="2016-12" db="EMBL/GenBank/DDBJ databases">
        <title>Genome sequencing and description of Paenibacillus sp. nov. from high altitude lake in the Indian Trans- Himalayas.</title>
        <authorList>
            <person name="Kiran S."/>
            <person name="Swarnkar M.K."/>
            <person name="Rana A."/>
            <person name="Tewari R."/>
            <person name="Gulati A."/>
        </authorList>
    </citation>
    <scope>NUCLEOTIDE SEQUENCE [LARGE SCALE GENOMIC DNA]</scope>
    <source>
        <strain evidence="3 4">IHBB 9951</strain>
    </source>
</reference>
<evidence type="ECO:0000259" key="1">
    <source>
        <dbReference type="Pfam" id="PF04167"/>
    </source>
</evidence>
<dbReference type="EMBL" id="MRVI01000001">
    <property type="protein sequence ID" value="OOC62028.1"/>
    <property type="molecule type" value="Genomic_DNA"/>
</dbReference>
<keyword evidence="4" id="KW-1185">Reference proteome</keyword>
<dbReference type="InterPro" id="IPR035930">
    <property type="entry name" value="FomD-like_sf"/>
</dbReference>
<dbReference type="RefSeq" id="WP_077566834.1">
    <property type="nucleotide sequence ID" value="NZ_CP016809.1"/>
</dbReference>
<accession>A0A1B2E7B9</accession>
<gene>
    <name evidence="3" type="ORF">BBD40_09270</name>
    <name evidence="2" type="ORF">BBD41_26310</name>
</gene>
<sequence>MPKGKSILERKIRYDATVVDHRCKLLKAEGSTVILMHQNEQSFSMEAGAKELTISKGVLTFAYYWIDRPYNLYYWRDANGQELGAYFNIVRNTHVSEEAVSFEDLIIDVLVLPEGEYFILDQDELPEPLHQFEGGLVQEALHMLLDHKDCILREAAAETERLWHEIWG</sequence>
<dbReference type="PANTHER" id="PTHR41271:SF1">
    <property type="entry name" value="DUF402 DOMAIN-CONTAINING PROTEIN"/>
    <property type="match status" value="1"/>
</dbReference>
<dbReference type="KEGG" id="pib:BBD41_26310"/>
<evidence type="ECO:0000313" key="2">
    <source>
        <dbReference type="EMBL" id="ANY75807.1"/>
    </source>
</evidence>
<dbReference type="InterPro" id="IPR007295">
    <property type="entry name" value="DUF402"/>
</dbReference>
<dbReference type="Pfam" id="PF04167">
    <property type="entry name" value="DUF402"/>
    <property type="match status" value="1"/>
</dbReference>
<organism evidence="2">
    <name type="scientific">Paenibacillus ihbetae</name>
    <dbReference type="NCBI Taxonomy" id="1870820"/>
    <lineage>
        <taxon>Bacteria</taxon>
        <taxon>Bacillati</taxon>
        <taxon>Bacillota</taxon>
        <taxon>Bacilli</taxon>
        <taxon>Bacillales</taxon>
        <taxon>Paenibacillaceae</taxon>
        <taxon>Paenibacillus</taxon>
    </lineage>
</organism>
<proteinExistence type="predicted"/>
<name>A0A1B2E7B9_9BACL</name>
<dbReference type="EMBL" id="CP016809">
    <property type="protein sequence ID" value="ANY75807.1"/>
    <property type="molecule type" value="Genomic_DNA"/>
</dbReference>